<gene>
    <name evidence="1" type="ORF">RISK_004316</name>
</gene>
<dbReference type="Proteomes" id="UP000036367">
    <property type="component" value="Unassembled WGS sequence"/>
</dbReference>
<evidence type="ECO:0000313" key="1">
    <source>
        <dbReference type="EMBL" id="KLU03909.1"/>
    </source>
</evidence>
<keyword evidence="2" id="KW-1185">Reference proteome</keyword>
<protein>
    <submittedName>
        <fullName evidence="1">Uncharacterized protein</fullName>
    </submittedName>
</protein>
<dbReference type="STRING" id="595434.RISK_004316"/>
<dbReference type="PATRIC" id="fig|595434.4.peg.4093"/>
<dbReference type="EMBL" id="LECT01000031">
    <property type="protein sequence ID" value="KLU03909.1"/>
    <property type="molecule type" value="Genomic_DNA"/>
</dbReference>
<evidence type="ECO:0000313" key="2">
    <source>
        <dbReference type="Proteomes" id="UP000036367"/>
    </source>
</evidence>
<name>A0A0J1EEK0_RHOIS</name>
<comment type="caution">
    <text evidence="1">The sequence shown here is derived from an EMBL/GenBank/DDBJ whole genome shotgun (WGS) entry which is preliminary data.</text>
</comment>
<dbReference type="AlphaFoldDB" id="A0A0J1EEK0"/>
<accession>A0A0J1EEK0</accession>
<sequence length="90" mass="9881">MALIQSKRSSFTESVSRIVSAGGGASNASPGVWDWKTVAHPLIVTKSRLPTWVRFLYKPTLFICFRCELGSPCLRPAISSSLVVSLGLRW</sequence>
<proteinExistence type="predicted"/>
<organism evidence="1 2">
    <name type="scientific">Rhodopirellula islandica</name>
    <dbReference type="NCBI Taxonomy" id="595434"/>
    <lineage>
        <taxon>Bacteria</taxon>
        <taxon>Pseudomonadati</taxon>
        <taxon>Planctomycetota</taxon>
        <taxon>Planctomycetia</taxon>
        <taxon>Pirellulales</taxon>
        <taxon>Pirellulaceae</taxon>
        <taxon>Rhodopirellula</taxon>
    </lineage>
</organism>
<reference evidence="1" key="1">
    <citation type="submission" date="2015-05" db="EMBL/GenBank/DDBJ databases">
        <title>Permanent draft genome of Rhodopirellula islandicus K833.</title>
        <authorList>
            <person name="Kizina J."/>
            <person name="Richter M."/>
            <person name="Glockner F.O."/>
            <person name="Harder J."/>
        </authorList>
    </citation>
    <scope>NUCLEOTIDE SEQUENCE [LARGE SCALE GENOMIC DNA]</scope>
    <source>
        <strain evidence="1">K833</strain>
    </source>
</reference>